<dbReference type="AlphaFoldDB" id="A0A1G2IXL1"/>
<dbReference type="EMBL" id="MHPJ01000009">
    <property type="protein sequence ID" value="OGZ79081.1"/>
    <property type="molecule type" value="Genomic_DNA"/>
</dbReference>
<dbReference type="Proteomes" id="UP000178650">
    <property type="component" value="Unassembled WGS sequence"/>
</dbReference>
<comment type="caution">
    <text evidence="1">The sequence shown here is derived from an EMBL/GenBank/DDBJ whole genome shotgun (WGS) entry which is preliminary data.</text>
</comment>
<evidence type="ECO:0000313" key="1">
    <source>
        <dbReference type="EMBL" id="OGZ79081.1"/>
    </source>
</evidence>
<dbReference type="STRING" id="1802223.A2358_03790"/>
<reference evidence="1 2" key="1">
    <citation type="journal article" date="2016" name="Nat. Commun.">
        <title>Thousands of microbial genomes shed light on interconnected biogeochemical processes in an aquifer system.</title>
        <authorList>
            <person name="Anantharaman K."/>
            <person name="Brown C.T."/>
            <person name="Hug L.A."/>
            <person name="Sharon I."/>
            <person name="Castelle C.J."/>
            <person name="Probst A.J."/>
            <person name="Thomas B.C."/>
            <person name="Singh A."/>
            <person name="Wilkins M.J."/>
            <person name="Karaoz U."/>
            <person name="Brodie E.L."/>
            <person name="Williams K.H."/>
            <person name="Hubbard S.S."/>
            <person name="Banfield J.F."/>
        </authorList>
    </citation>
    <scope>NUCLEOTIDE SEQUENCE [LARGE SCALE GENOMIC DNA]</scope>
</reference>
<accession>A0A1G2IXL1</accession>
<proteinExistence type="predicted"/>
<name>A0A1G2IXL1_9BACT</name>
<evidence type="ECO:0000313" key="2">
    <source>
        <dbReference type="Proteomes" id="UP000178650"/>
    </source>
</evidence>
<gene>
    <name evidence="1" type="ORF">A2358_03790</name>
</gene>
<sequence length="76" mass="8936">MESDASLYIQMVDVLLGCIVYDFKIQNGMMIEDKENPKTKLLNYLKEKYKTDNFAKNQTIHKPNYLSVWSFKGQPK</sequence>
<protein>
    <submittedName>
        <fullName evidence="1">Uncharacterized protein</fullName>
    </submittedName>
</protein>
<organism evidence="1 2">
    <name type="scientific">Candidatus Staskawiczbacteria bacterium RIFOXYB1_FULL_37_44</name>
    <dbReference type="NCBI Taxonomy" id="1802223"/>
    <lineage>
        <taxon>Bacteria</taxon>
        <taxon>Candidatus Staskawicziibacteriota</taxon>
    </lineage>
</organism>